<keyword evidence="3" id="KW-1185">Reference proteome</keyword>
<reference evidence="2 3" key="1">
    <citation type="submission" date="2021-07" db="EMBL/GenBank/DDBJ databases">
        <authorList>
            <person name="So Y."/>
        </authorList>
    </citation>
    <scope>NUCLEOTIDE SEQUENCE [LARGE SCALE GENOMIC DNA]</scope>
    <source>
        <strain evidence="2 3">HJA6</strain>
    </source>
</reference>
<proteinExistence type="predicted"/>
<name>A0ABS7A3H5_9PROT</name>
<evidence type="ECO:0000313" key="3">
    <source>
        <dbReference type="Proteomes" id="UP001196565"/>
    </source>
</evidence>
<accession>A0ABS7A3H5</accession>
<gene>
    <name evidence="2" type="ORF">KPL78_03180</name>
</gene>
<evidence type="ECO:0000313" key="2">
    <source>
        <dbReference type="EMBL" id="MBW6396831.1"/>
    </source>
</evidence>
<protein>
    <submittedName>
        <fullName evidence="2">FixH family protein</fullName>
    </submittedName>
</protein>
<comment type="caution">
    <text evidence="2">The sequence shown here is derived from an EMBL/GenBank/DDBJ whole genome shotgun (WGS) entry which is preliminary data.</text>
</comment>
<dbReference type="Proteomes" id="UP001196565">
    <property type="component" value="Unassembled WGS sequence"/>
</dbReference>
<organism evidence="2 3">
    <name type="scientific">Roseomonas alba</name>
    <dbReference type="NCBI Taxonomy" id="2846776"/>
    <lineage>
        <taxon>Bacteria</taxon>
        <taxon>Pseudomonadati</taxon>
        <taxon>Pseudomonadota</taxon>
        <taxon>Alphaproteobacteria</taxon>
        <taxon>Acetobacterales</taxon>
        <taxon>Roseomonadaceae</taxon>
        <taxon>Roseomonas</taxon>
    </lineage>
</organism>
<evidence type="ECO:0000256" key="1">
    <source>
        <dbReference type="SAM" id="Phobius"/>
    </source>
</evidence>
<dbReference type="Pfam" id="PF05751">
    <property type="entry name" value="FixH"/>
    <property type="match status" value="1"/>
</dbReference>
<keyword evidence="1" id="KW-0472">Membrane</keyword>
<sequence>MSMAMEQVPHDPRRSRWIPWAFVGAFLVVFTVNGVLIYYAISTFTGVTVPRAYEQGRHYDSVLAEAARQDALGWRAEVTLAGGLLSVVATDRDGHPVPGRIEGVLLRPLEGIELPLAFGPRGGGRWAAEVQPTERGQWEARLTLYGVDGTPFDIRQRVMVR</sequence>
<keyword evidence="1" id="KW-0812">Transmembrane</keyword>
<dbReference type="EMBL" id="JAHYBZ010000001">
    <property type="protein sequence ID" value="MBW6396831.1"/>
    <property type="molecule type" value="Genomic_DNA"/>
</dbReference>
<keyword evidence="1" id="KW-1133">Transmembrane helix</keyword>
<dbReference type="InterPro" id="IPR008620">
    <property type="entry name" value="FixH"/>
</dbReference>
<dbReference type="RefSeq" id="WP_219761391.1">
    <property type="nucleotide sequence ID" value="NZ_JAHYBZ010000001.1"/>
</dbReference>
<feature type="transmembrane region" description="Helical" evidence="1">
    <location>
        <begin position="20"/>
        <end position="41"/>
    </location>
</feature>